<feature type="binding site" evidence="7">
    <location>
        <begin position="89"/>
        <end position="91"/>
    </location>
    <ligand>
        <name>5-amino-6-(D-ribitylamino)uracil</name>
        <dbReference type="ChEBI" id="CHEBI:15934"/>
    </ligand>
</feature>
<evidence type="ECO:0000313" key="8">
    <source>
        <dbReference type="EMBL" id="KUG59058.1"/>
    </source>
</evidence>
<evidence type="ECO:0000256" key="1">
    <source>
        <dbReference type="ARBA" id="ARBA00004917"/>
    </source>
</evidence>
<reference evidence="9 11" key="3">
    <citation type="submission" date="2020-08" db="EMBL/GenBank/DDBJ databases">
        <title>Sequencing the genomes of 1000 actinobacteria strains.</title>
        <authorList>
            <person name="Klenk H.-P."/>
        </authorList>
    </citation>
    <scope>NUCLEOTIDE SEQUENCE [LARGE SCALE GENOMIC DNA]</scope>
    <source>
        <strain evidence="9 11">DSM 19081</strain>
    </source>
</reference>
<reference evidence="8" key="1">
    <citation type="submission" date="2015-12" db="EMBL/GenBank/DDBJ databases">
        <authorList>
            <person name="Shamseldin A."/>
            <person name="Moawad H."/>
            <person name="Abd El-Rahim W.M."/>
            <person name="Sadowsky M.J."/>
        </authorList>
    </citation>
    <scope>NUCLEOTIDE SEQUENCE [LARGE SCALE GENOMIC DNA]</scope>
    <source>
        <strain evidence="8">CD08_7</strain>
    </source>
</reference>
<dbReference type="Proteomes" id="UP000054023">
    <property type="component" value="Unassembled WGS sequence"/>
</dbReference>
<dbReference type="STRING" id="317018.AVL63_03360"/>
<comment type="caution">
    <text evidence="8">The sequence shown here is derived from an EMBL/GenBank/DDBJ whole genome shotgun (WGS) entry which is preliminary data.</text>
</comment>
<feature type="binding site" evidence="7">
    <location>
        <begin position="94"/>
        <end position="95"/>
    </location>
    <ligand>
        <name>(2S)-2-hydroxy-3-oxobutyl phosphate</name>
        <dbReference type="ChEBI" id="CHEBI:58830"/>
    </ligand>
</feature>
<evidence type="ECO:0000256" key="4">
    <source>
        <dbReference type="ARBA" id="ARBA00022619"/>
    </source>
</evidence>
<feature type="binding site" evidence="7">
    <location>
        <position position="122"/>
    </location>
    <ligand>
        <name>5-amino-6-(D-ribitylamino)uracil</name>
        <dbReference type="ChEBI" id="CHEBI:15934"/>
    </ligand>
</feature>
<evidence type="ECO:0000256" key="5">
    <source>
        <dbReference type="ARBA" id="ARBA00022679"/>
    </source>
</evidence>
<dbReference type="InterPro" id="IPR034964">
    <property type="entry name" value="LS"/>
</dbReference>
<dbReference type="EMBL" id="JACJIH010000001">
    <property type="protein sequence ID" value="MBA8921114.1"/>
    <property type="molecule type" value="Genomic_DNA"/>
</dbReference>
<sequence length="166" mass="17050">MSGTGTPQIETAELEALRAAAAEQNLRVAVVASRWHQVVMDGLIAGAHRFCAEIGLQEVTVIRAPGSFELPVIASHAAKSFDVVVALGVVIRGGTPHFDYVCSAATDGLGQVALSTGTPVGFGLLTCDDEAQALDRAGLQGSKEDKGFEAAHAAVSAAVEIAALNR</sequence>
<comment type="similarity">
    <text evidence="2 7">Belongs to the DMRL synthase family.</text>
</comment>
<comment type="catalytic activity">
    <reaction evidence="6 7">
        <text>(2S)-2-hydroxy-3-oxobutyl phosphate + 5-amino-6-(D-ribitylamino)uracil = 6,7-dimethyl-8-(1-D-ribityl)lumazine + phosphate + 2 H2O + H(+)</text>
        <dbReference type="Rhea" id="RHEA:26152"/>
        <dbReference type="ChEBI" id="CHEBI:15377"/>
        <dbReference type="ChEBI" id="CHEBI:15378"/>
        <dbReference type="ChEBI" id="CHEBI:15934"/>
        <dbReference type="ChEBI" id="CHEBI:43474"/>
        <dbReference type="ChEBI" id="CHEBI:58201"/>
        <dbReference type="ChEBI" id="CHEBI:58830"/>
        <dbReference type="EC" id="2.5.1.78"/>
    </reaction>
</comment>
<keyword evidence="4 7" id="KW-0686">Riboflavin biosynthesis</keyword>
<comment type="pathway">
    <text evidence="1 7">Cofactor biosynthesis; riboflavin biosynthesis; riboflavin from 2-hydroxy-3-oxobutyl phosphate and 5-amino-6-(D-ribitylamino)uracil: step 1/2.</text>
</comment>
<dbReference type="NCBIfam" id="TIGR00114">
    <property type="entry name" value="lumazine-synth"/>
    <property type="match status" value="1"/>
</dbReference>
<dbReference type="UniPathway" id="UPA00275">
    <property type="reaction ID" value="UER00404"/>
</dbReference>
<dbReference type="GO" id="GO:0009349">
    <property type="term" value="C:riboflavin synthase complex"/>
    <property type="evidence" value="ECO:0007669"/>
    <property type="project" value="UniProtKB-UniRule"/>
</dbReference>
<organism evidence="8 10">
    <name type="scientific">Nesterenkonia jeotgali</name>
    <dbReference type="NCBI Taxonomy" id="317018"/>
    <lineage>
        <taxon>Bacteria</taxon>
        <taxon>Bacillati</taxon>
        <taxon>Actinomycetota</taxon>
        <taxon>Actinomycetes</taxon>
        <taxon>Micrococcales</taxon>
        <taxon>Micrococcaceae</taxon>
        <taxon>Nesterenkonia</taxon>
    </lineage>
</organism>
<gene>
    <name evidence="7" type="primary">ribH</name>
    <name evidence="8" type="ORF">AVL63_03360</name>
    <name evidence="9" type="ORF">HNR24_001047</name>
</gene>
<evidence type="ECO:0000313" key="11">
    <source>
        <dbReference type="Proteomes" id="UP000546252"/>
    </source>
</evidence>
<dbReference type="GO" id="GO:0000906">
    <property type="term" value="F:6,7-dimethyl-8-ribityllumazine synthase activity"/>
    <property type="evidence" value="ECO:0007669"/>
    <property type="project" value="UniProtKB-UniRule"/>
</dbReference>
<evidence type="ECO:0000256" key="6">
    <source>
        <dbReference type="ARBA" id="ARBA00048785"/>
    </source>
</evidence>
<feature type="active site" description="Proton donor" evidence="7">
    <location>
        <position position="97"/>
    </location>
</feature>
<dbReference type="Gene3D" id="3.40.50.960">
    <property type="entry name" value="Lumazine/riboflavin synthase"/>
    <property type="match status" value="1"/>
</dbReference>
<proteinExistence type="inferred from homology"/>
<dbReference type="Pfam" id="PF00885">
    <property type="entry name" value="DMRL_synthase"/>
    <property type="match status" value="1"/>
</dbReference>
<feature type="binding site" evidence="7">
    <location>
        <begin position="67"/>
        <end position="69"/>
    </location>
    <ligand>
        <name>5-amino-6-(D-ribitylamino)uracil</name>
        <dbReference type="ChEBI" id="CHEBI:15934"/>
    </ligand>
</feature>
<name>A0A0W8IG92_9MICC</name>
<keyword evidence="10" id="KW-1185">Reference proteome</keyword>
<dbReference type="EMBL" id="LQBM01000003">
    <property type="protein sequence ID" value="KUG59058.1"/>
    <property type="molecule type" value="Genomic_DNA"/>
</dbReference>
<dbReference type="RefSeq" id="WP_058888741.1">
    <property type="nucleotide sequence ID" value="NZ_BAAAKT010000004.1"/>
</dbReference>
<dbReference type="CDD" id="cd09209">
    <property type="entry name" value="Lumazine_synthase-I"/>
    <property type="match status" value="1"/>
</dbReference>
<protein>
    <recommendedName>
        <fullName evidence="3 7">6,7-dimethyl-8-ribityllumazine synthase</fullName>
        <shortName evidence="7">DMRL synthase</shortName>
        <shortName evidence="7">LS</shortName>
        <shortName evidence="7">Lumazine synthase</shortName>
        <ecNumber evidence="3 7">2.5.1.78</ecNumber>
    </recommendedName>
</protein>
<dbReference type="AlphaFoldDB" id="A0A0W8IG92"/>
<comment type="function">
    <text evidence="7">Catalyzes the formation of 6,7-dimethyl-8-ribityllumazine by condensation of 5-amino-6-(D-ribitylamino)uracil with 3,4-dihydroxy-2-butanone 4-phosphate. This is the penultimate step in the biosynthesis of riboflavin.</text>
</comment>
<keyword evidence="5 7" id="KW-0808">Transferase</keyword>
<accession>A0A0W8IG92</accession>
<evidence type="ECO:0000256" key="7">
    <source>
        <dbReference type="HAMAP-Rule" id="MF_00178"/>
    </source>
</evidence>
<evidence type="ECO:0000256" key="2">
    <source>
        <dbReference type="ARBA" id="ARBA00007424"/>
    </source>
</evidence>
<reference evidence="10" key="2">
    <citation type="submission" date="2015-12" db="EMBL/GenBank/DDBJ databases">
        <authorList>
            <person name="Nair G.R."/>
            <person name="Kaur G."/>
            <person name="Mayilraj S."/>
        </authorList>
    </citation>
    <scope>NUCLEOTIDE SEQUENCE [LARGE SCALE GENOMIC DNA]</scope>
    <source>
        <strain evidence="10">CD08_7</strain>
    </source>
</reference>
<dbReference type="Proteomes" id="UP000546252">
    <property type="component" value="Unassembled WGS sequence"/>
</dbReference>
<dbReference type="OrthoDB" id="9809709at2"/>
<dbReference type="GO" id="GO:0009231">
    <property type="term" value="P:riboflavin biosynthetic process"/>
    <property type="evidence" value="ECO:0007669"/>
    <property type="project" value="UniProtKB-UniRule"/>
</dbReference>
<evidence type="ECO:0000313" key="10">
    <source>
        <dbReference type="Proteomes" id="UP000054023"/>
    </source>
</evidence>
<feature type="binding site" evidence="7">
    <location>
        <position position="136"/>
    </location>
    <ligand>
        <name>(2S)-2-hydroxy-3-oxobutyl phosphate</name>
        <dbReference type="ChEBI" id="CHEBI:58830"/>
    </ligand>
</feature>
<dbReference type="PANTHER" id="PTHR21058:SF0">
    <property type="entry name" value="6,7-DIMETHYL-8-RIBITYLLUMAZINE SYNTHASE"/>
    <property type="match status" value="1"/>
</dbReference>
<dbReference type="SUPFAM" id="SSF52121">
    <property type="entry name" value="Lumazine synthase"/>
    <property type="match status" value="1"/>
</dbReference>
<dbReference type="InterPro" id="IPR036467">
    <property type="entry name" value="LS/RS_sf"/>
</dbReference>
<feature type="binding site" evidence="7">
    <location>
        <position position="35"/>
    </location>
    <ligand>
        <name>5-amino-6-(D-ribitylamino)uracil</name>
        <dbReference type="ChEBI" id="CHEBI:15934"/>
    </ligand>
</feature>
<evidence type="ECO:0000256" key="3">
    <source>
        <dbReference type="ARBA" id="ARBA00012664"/>
    </source>
</evidence>
<dbReference type="InterPro" id="IPR002180">
    <property type="entry name" value="LS/RS"/>
</dbReference>
<dbReference type="HAMAP" id="MF_00178">
    <property type="entry name" value="Lumazine_synth"/>
    <property type="match status" value="1"/>
</dbReference>
<dbReference type="PANTHER" id="PTHR21058">
    <property type="entry name" value="6,7-DIMETHYL-8-RIBITYLLUMAZINE SYNTHASE DMRL SYNTHASE LUMAZINE SYNTHASE"/>
    <property type="match status" value="1"/>
</dbReference>
<dbReference type="GO" id="GO:0005829">
    <property type="term" value="C:cytosol"/>
    <property type="evidence" value="ECO:0007669"/>
    <property type="project" value="TreeGrafter"/>
</dbReference>
<evidence type="ECO:0000313" key="9">
    <source>
        <dbReference type="EMBL" id="MBA8921114.1"/>
    </source>
</evidence>
<dbReference type="EC" id="2.5.1.78" evidence="3 7"/>